<dbReference type="FunFam" id="1.10.10.10:FF:000357">
    <property type="entry name" value="Caffeic acid 3-O-methyltransferase"/>
    <property type="match status" value="1"/>
</dbReference>
<evidence type="ECO:0000259" key="6">
    <source>
        <dbReference type="Pfam" id="PF03101"/>
    </source>
</evidence>
<dbReference type="InterPro" id="IPR004330">
    <property type="entry name" value="FAR1_DNA_bnd_dom"/>
</dbReference>
<dbReference type="OrthoDB" id="1606438at2759"/>
<dbReference type="GO" id="GO:0008171">
    <property type="term" value="F:O-methyltransferase activity"/>
    <property type="evidence" value="ECO:0000318"/>
    <property type="project" value="GO_Central"/>
</dbReference>
<dbReference type="InterPro" id="IPR016461">
    <property type="entry name" value="COMT-like"/>
</dbReference>
<dbReference type="Pfam" id="PF08100">
    <property type="entry name" value="Dimerisation"/>
    <property type="match status" value="1"/>
</dbReference>
<sequence length="565" mass="61909">MDGGDPSISGSPHEDDMEVGLPSAPRFDIDLEEECQSTELAHLEVVAESNRPVKDKTKGSDGVPEIDMEFESEERAYNFYNKYGGKVGFSIRRSWANKCKDGVVRRRLFCCSRQGHRSHDKRDVKNHRPETRTGCLAHMVIALQPNGRYRVCQFEPNHNHDVGKPSKSRMLRSQKASAAAQAAETDISDSTGWGLGRLICIQMSIRAAIELDVFNIIAEAGPGAQLSSSEMVTKMPTTNPNAATALDRILRMLGANCILSMSMRPCNEGEKKHERVYGLTSKSRSLVTTNGEGASVAPIVLASSEKAVIESLYLLKDAVLEQGCIPFNKAHGLSFLEYAAKEPGMKAVFDQALGTRSAIFFHEVLKVYKGFNDIRELVDVGGGTGSLLGMIVSRFPHIRGINFELPHVIADAPKFPGVEHVAGDMFEQVPIAQAILLKWILHDWDDARCTRLLKNCWEALPNGGKVIVVEFALPPVLGNNVESLNALTPDLFGMVLNPGGKERTIAEYTDLAKAAGFSEIKLCPISQGLLVMELYKKNGGPRPLLPRPTLLIPHFILNGAPTTLQ</sequence>
<dbReference type="STRING" id="4432.A0A1U7YW81"/>
<dbReference type="PANTHER" id="PTHR11746">
    <property type="entry name" value="O-METHYLTRANSFERASE"/>
    <property type="match status" value="1"/>
</dbReference>
<evidence type="ECO:0000256" key="1">
    <source>
        <dbReference type="ARBA" id="ARBA00022603"/>
    </source>
</evidence>
<feature type="region of interest" description="Disordered" evidence="4">
    <location>
        <begin position="1"/>
        <end position="23"/>
    </location>
</feature>
<evidence type="ECO:0000313" key="8">
    <source>
        <dbReference type="Proteomes" id="UP000189703"/>
    </source>
</evidence>
<organism evidence="8 9">
    <name type="scientific">Nelumbo nucifera</name>
    <name type="common">Sacred lotus</name>
    <dbReference type="NCBI Taxonomy" id="4432"/>
    <lineage>
        <taxon>Eukaryota</taxon>
        <taxon>Viridiplantae</taxon>
        <taxon>Streptophyta</taxon>
        <taxon>Embryophyta</taxon>
        <taxon>Tracheophyta</taxon>
        <taxon>Spermatophyta</taxon>
        <taxon>Magnoliopsida</taxon>
        <taxon>Proteales</taxon>
        <taxon>Nelumbonaceae</taxon>
        <taxon>Nelumbo</taxon>
    </lineage>
</organism>
<evidence type="ECO:0000259" key="5">
    <source>
        <dbReference type="Pfam" id="PF00891"/>
    </source>
</evidence>
<proteinExistence type="predicted"/>
<dbReference type="GO" id="GO:0008757">
    <property type="term" value="F:S-adenosylmethionine-dependent methyltransferase activity"/>
    <property type="evidence" value="ECO:0000318"/>
    <property type="project" value="GO_Central"/>
</dbReference>
<dbReference type="AlphaFoldDB" id="A0A1U7YW81"/>
<dbReference type="Gene3D" id="1.10.10.10">
    <property type="entry name" value="Winged helix-like DNA-binding domain superfamily/Winged helix DNA-binding domain"/>
    <property type="match status" value="1"/>
</dbReference>
<dbReference type="InterPro" id="IPR001077">
    <property type="entry name" value="COMT_C"/>
</dbReference>
<dbReference type="Pfam" id="PF00891">
    <property type="entry name" value="Methyltransf_2"/>
    <property type="match status" value="1"/>
</dbReference>
<dbReference type="Pfam" id="PF03101">
    <property type="entry name" value="FAR1"/>
    <property type="match status" value="1"/>
</dbReference>
<keyword evidence="2" id="KW-0808">Transferase</keyword>
<dbReference type="KEGG" id="nnu:104586605"/>
<dbReference type="SUPFAM" id="SSF53335">
    <property type="entry name" value="S-adenosyl-L-methionine-dependent methyltransferases"/>
    <property type="match status" value="1"/>
</dbReference>
<dbReference type="GO" id="GO:0032259">
    <property type="term" value="P:methylation"/>
    <property type="evidence" value="ECO:0000318"/>
    <property type="project" value="GO_Central"/>
</dbReference>
<dbReference type="InParanoid" id="A0A1U7YW81"/>
<evidence type="ECO:0000256" key="2">
    <source>
        <dbReference type="ARBA" id="ARBA00022679"/>
    </source>
</evidence>
<dbReference type="eggNOG" id="KOG3178">
    <property type="taxonomic scope" value="Eukaryota"/>
</dbReference>
<dbReference type="InterPro" id="IPR029063">
    <property type="entry name" value="SAM-dependent_MTases_sf"/>
</dbReference>
<dbReference type="PROSITE" id="PS51683">
    <property type="entry name" value="SAM_OMT_II"/>
    <property type="match status" value="1"/>
</dbReference>
<gene>
    <name evidence="9" type="primary">LOC104586605</name>
</gene>
<keyword evidence="8" id="KW-1185">Reference proteome</keyword>
<protein>
    <submittedName>
        <fullName evidence="9">(S)-scoulerine 9-O-methyltransferase-like</fullName>
    </submittedName>
</protein>
<dbReference type="Proteomes" id="UP000189703">
    <property type="component" value="Unplaced"/>
</dbReference>
<evidence type="ECO:0000259" key="7">
    <source>
        <dbReference type="Pfam" id="PF08100"/>
    </source>
</evidence>
<name>A0A1U7YW81_NELNU</name>
<dbReference type="GO" id="GO:0046983">
    <property type="term" value="F:protein dimerization activity"/>
    <property type="evidence" value="ECO:0007669"/>
    <property type="project" value="InterPro"/>
</dbReference>
<dbReference type="InterPro" id="IPR036390">
    <property type="entry name" value="WH_DNA-bd_sf"/>
</dbReference>
<evidence type="ECO:0000256" key="4">
    <source>
        <dbReference type="SAM" id="MobiDB-lite"/>
    </source>
</evidence>
<accession>A0A1U7YW81</accession>
<feature type="domain" description="O-methyltransferase dimerisation" evidence="7">
    <location>
        <begin position="200"/>
        <end position="288"/>
    </location>
</feature>
<evidence type="ECO:0000313" key="9">
    <source>
        <dbReference type="RefSeq" id="XP_010242195.1"/>
    </source>
</evidence>
<dbReference type="InterPro" id="IPR012967">
    <property type="entry name" value="COMT_dimerisation"/>
</dbReference>
<keyword evidence="3" id="KW-0949">S-adenosyl-L-methionine</keyword>
<dbReference type="SUPFAM" id="SSF46785">
    <property type="entry name" value="Winged helix' DNA-binding domain"/>
    <property type="match status" value="1"/>
</dbReference>
<reference evidence="9" key="1">
    <citation type="submission" date="2025-08" db="UniProtKB">
        <authorList>
            <consortium name="RefSeq"/>
        </authorList>
    </citation>
    <scope>IDENTIFICATION</scope>
</reference>
<dbReference type="InterPro" id="IPR036388">
    <property type="entry name" value="WH-like_DNA-bd_sf"/>
</dbReference>
<dbReference type="GeneID" id="104586605"/>
<dbReference type="RefSeq" id="XP_010242195.1">
    <property type="nucleotide sequence ID" value="XM_010243893.1"/>
</dbReference>
<evidence type="ECO:0000256" key="3">
    <source>
        <dbReference type="ARBA" id="ARBA00022691"/>
    </source>
</evidence>
<dbReference type="Gene3D" id="3.40.50.150">
    <property type="entry name" value="Vaccinia Virus protein VP39"/>
    <property type="match status" value="1"/>
</dbReference>
<keyword evidence="1" id="KW-0489">Methyltransferase</keyword>
<feature type="domain" description="O-methyltransferase C-terminal" evidence="5">
    <location>
        <begin position="314"/>
        <end position="518"/>
    </location>
</feature>
<feature type="domain" description="FAR1" evidence="6">
    <location>
        <begin position="78"/>
        <end position="162"/>
    </location>
</feature>